<protein>
    <submittedName>
        <fullName evidence="1">Histidine phosphatase family protein</fullName>
    </submittedName>
</protein>
<organism evidence="1 2">
    <name type="scientific">Marinibaculum pumilum</name>
    <dbReference type="NCBI Taxonomy" id="1766165"/>
    <lineage>
        <taxon>Bacteria</taxon>
        <taxon>Pseudomonadati</taxon>
        <taxon>Pseudomonadota</taxon>
        <taxon>Alphaproteobacteria</taxon>
        <taxon>Rhodospirillales</taxon>
        <taxon>Rhodospirillaceae</taxon>
        <taxon>Marinibaculum</taxon>
    </lineage>
</organism>
<dbReference type="EMBL" id="JBHRTR010000049">
    <property type="protein sequence ID" value="MFC3230826.1"/>
    <property type="molecule type" value="Genomic_DNA"/>
</dbReference>
<dbReference type="InterPro" id="IPR013078">
    <property type="entry name" value="His_Pase_superF_clade-1"/>
</dbReference>
<sequence>MTHLYLVRHGRAAAGFDAHLDPGLDATGQAQADRFARDFAAARQAAGAAALPILTSPLRRTQETAAPLAALWSAAPRIEPRVAELPSPEGIGLAARGPWIRDFLQGRWSDADAGLLAWRDALLAALAAMPEDSVIFTHFIAINVAVGAAAGAAEVMVSQPDHCSCTEIAVDGGRLTLLAEGRQLETQVL</sequence>
<evidence type="ECO:0000313" key="1">
    <source>
        <dbReference type="EMBL" id="MFC3230826.1"/>
    </source>
</evidence>
<dbReference type="InterPro" id="IPR029033">
    <property type="entry name" value="His_PPase_superfam"/>
</dbReference>
<gene>
    <name evidence="1" type="ORF">ACFOGJ_26515</name>
</gene>
<name>A0ABV7L8U3_9PROT</name>
<dbReference type="Pfam" id="PF00300">
    <property type="entry name" value="His_Phos_1"/>
    <property type="match status" value="1"/>
</dbReference>
<dbReference type="CDD" id="cd07067">
    <property type="entry name" value="HP_PGM_like"/>
    <property type="match status" value="1"/>
</dbReference>
<proteinExistence type="predicted"/>
<accession>A0ABV7L8U3</accession>
<keyword evidence="2" id="KW-1185">Reference proteome</keyword>
<dbReference type="SUPFAM" id="SSF53254">
    <property type="entry name" value="Phosphoglycerate mutase-like"/>
    <property type="match status" value="1"/>
</dbReference>
<dbReference type="RefSeq" id="WP_379906282.1">
    <property type="nucleotide sequence ID" value="NZ_JBHRTR010000049.1"/>
</dbReference>
<dbReference type="Proteomes" id="UP001595528">
    <property type="component" value="Unassembled WGS sequence"/>
</dbReference>
<evidence type="ECO:0000313" key="2">
    <source>
        <dbReference type="Proteomes" id="UP001595528"/>
    </source>
</evidence>
<dbReference type="SMART" id="SM00855">
    <property type="entry name" value="PGAM"/>
    <property type="match status" value="1"/>
</dbReference>
<reference evidence="2" key="1">
    <citation type="journal article" date="2019" name="Int. J. Syst. Evol. Microbiol.">
        <title>The Global Catalogue of Microorganisms (GCM) 10K type strain sequencing project: providing services to taxonomists for standard genome sequencing and annotation.</title>
        <authorList>
            <consortium name="The Broad Institute Genomics Platform"/>
            <consortium name="The Broad Institute Genome Sequencing Center for Infectious Disease"/>
            <person name="Wu L."/>
            <person name="Ma J."/>
        </authorList>
    </citation>
    <scope>NUCLEOTIDE SEQUENCE [LARGE SCALE GENOMIC DNA]</scope>
    <source>
        <strain evidence="2">KCTC 42964</strain>
    </source>
</reference>
<dbReference type="Gene3D" id="3.40.50.1240">
    <property type="entry name" value="Phosphoglycerate mutase-like"/>
    <property type="match status" value="1"/>
</dbReference>
<comment type="caution">
    <text evidence="1">The sequence shown here is derived from an EMBL/GenBank/DDBJ whole genome shotgun (WGS) entry which is preliminary data.</text>
</comment>